<evidence type="ECO:0000256" key="2">
    <source>
        <dbReference type="SAM" id="SignalP"/>
    </source>
</evidence>
<evidence type="ECO:0000259" key="3">
    <source>
        <dbReference type="Pfam" id="PF00188"/>
    </source>
</evidence>
<dbReference type="InterPro" id="IPR014258">
    <property type="entry name" value="CAP_domain_YkwD-like"/>
</dbReference>
<feature type="domain" description="SCP" evidence="3">
    <location>
        <begin position="101"/>
        <end position="219"/>
    </location>
</feature>
<dbReference type="SUPFAM" id="SSF55797">
    <property type="entry name" value="PR-1-like"/>
    <property type="match status" value="1"/>
</dbReference>
<protein>
    <submittedName>
        <fullName evidence="4">YkwD family protein</fullName>
    </submittedName>
</protein>
<keyword evidence="5" id="KW-1185">Reference proteome</keyword>
<dbReference type="CDD" id="cd05379">
    <property type="entry name" value="CAP_bacterial"/>
    <property type="match status" value="1"/>
</dbReference>
<dbReference type="Pfam" id="PF00188">
    <property type="entry name" value="CAP"/>
    <property type="match status" value="1"/>
</dbReference>
<dbReference type="Gene3D" id="3.40.33.10">
    <property type="entry name" value="CAP"/>
    <property type="match status" value="1"/>
</dbReference>
<dbReference type="Proteomes" id="UP001519328">
    <property type="component" value="Unassembled WGS sequence"/>
</dbReference>
<sequence length="223" mass="25392">MLRWLFVFVAILFMVSIQTPDTVQKTWKADKIEPATFDKWTVDIKEWLADNDISVARIKDNLTQLVSVPRGGDTVPNSSSEQGAPSNLEAKDPSDFEKEVVDLVNQERVKENLEPLKMHDRLSSLARKKSEDMAKNNYFSHTSPTYGSPFDMMQQFNFNYSMAGENIAAGQRSPEQVVEGWMNSEGHRKNIMKDGFTHIGVGYVEGAGLPYKTYWTQLFMTPR</sequence>
<dbReference type="PANTHER" id="PTHR31157">
    <property type="entry name" value="SCP DOMAIN-CONTAINING PROTEIN"/>
    <property type="match status" value="1"/>
</dbReference>
<evidence type="ECO:0000256" key="1">
    <source>
        <dbReference type="SAM" id="MobiDB-lite"/>
    </source>
</evidence>
<accession>A0ABS4HBN8</accession>
<dbReference type="InterPro" id="IPR035940">
    <property type="entry name" value="CAP_sf"/>
</dbReference>
<evidence type="ECO:0000313" key="5">
    <source>
        <dbReference type="Proteomes" id="UP001519328"/>
    </source>
</evidence>
<proteinExistence type="predicted"/>
<dbReference type="EMBL" id="JAGGKK010000005">
    <property type="protein sequence ID" value="MBP1948320.1"/>
    <property type="molecule type" value="Genomic_DNA"/>
</dbReference>
<keyword evidence="2" id="KW-0732">Signal</keyword>
<dbReference type="InterPro" id="IPR014044">
    <property type="entry name" value="CAP_dom"/>
</dbReference>
<gene>
    <name evidence="4" type="ORF">J2Z82_001256</name>
</gene>
<evidence type="ECO:0000313" key="4">
    <source>
        <dbReference type="EMBL" id="MBP1948320.1"/>
    </source>
</evidence>
<reference evidence="4 5" key="1">
    <citation type="submission" date="2021-03" db="EMBL/GenBank/DDBJ databases">
        <title>Genomic Encyclopedia of Type Strains, Phase IV (KMG-IV): sequencing the most valuable type-strain genomes for metagenomic binning, comparative biology and taxonomic classification.</title>
        <authorList>
            <person name="Goeker M."/>
        </authorList>
    </citation>
    <scope>NUCLEOTIDE SEQUENCE [LARGE SCALE GENOMIC DNA]</scope>
    <source>
        <strain evidence="4 5">DSM 21085</strain>
    </source>
</reference>
<dbReference type="PANTHER" id="PTHR31157:SF1">
    <property type="entry name" value="SCP DOMAIN-CONTAINING PROTEIN"/>
    <property type="match status" value="1"/>
</dbReference>
<name>A0ABS4HBN8_9BACI</name>
<feature type="chain" id="PRO_5046191893" evidence="2">
    <location>
        <begin position="20"/>
        <end position="223"/>
    </location>
</feature>
<feature type="signal peptide" evidence="2">
    <location>
        <begin position="1"/>
        <end position="19"/>
    </location>
</feature>
<organism evidence="4 5">
    <name type="scientific">Virgibacillus litoralis</name>
    <dbReference type="NCBI Taxonomy" id="578221"/>
    <lineage>
        <taxon>Bacteria</taxon>
        <taxon>Bacillati</taxon>
        <taxon>Bacillota</taxon>
        <taxon>Bacilli</taxon>
        <taxon>Bacillales</taxon>
        <taxon>Bacillaceae</taxon>
        <taxon>Virgibacillus</taxon>
    </lineage>
</organism>
<dbReference type="NCBIfam" id="TIGR02909">
    <property type="entry name" value="spore_YkwD"/>
    <property type="match status" value="1"/>
</dbReference>
<feature type="compositionally biased region" description="Polar residues" evidence="1">
    <location>
        <begin position="75"/>
        <end position="85"/>
    </location>
</feature>
<feature type="region of interest" description="Disordered" evidence="1">
    <location>
        <begin position="68"/>
        <end position="92"/>
    </location>
</feature>
<comment type="caution">
    <text evidence="4">The sequence shown here is derived from an EMBL/GenBank/DDBJ whole genome shotgun (WGS) entry which is preliminary data.</text>
</comment>
<dbReference type="RefSeq" id="WP_209479901.1">
    <property type="nucleotide sequence ID" value="NZ_JAGGKK010000005.1"/>
</dbReference>